<dbReference type="InterPro" id="IPR014284">
    <property type="entry name" value="RNA_pol_sigma-70_dom"/>
</dbReference>
<accession>A0A6N8FNG7</accession>
<evidence type="ECO:0000313" key="9">
    <source>
        <dbReference type="EMBL" id="MUK89607.1"/>
    </source>
</evidence>
<keyword evidence="5 6" id="KW-0804">Transcription</keyword>
<evidence type="ECO:0000256" key="2">
    <source>
        <dbReference type="ARBA" id="ARBA00023015"/>
    </source>
</evidence>
<name>A0A6N8FNG7_9BACI</name>
<dbReference type="InterPro" id="IPR036388">
    <property type="entry name" value="WH-like_DNA-bd_sf"/>
</dbReference>
<dbReference type="Gene3D" id="1.10.1740.10">
    <property type="match status" value="1"/>
</dbReference>
<dbReference type="SUPFAM" id="SSF88946">
    <property type="entry name" value="Sigma2 domain of RNA polymerase sigma factors"/>
    <property type="match status" value="1"/>
</dbReference>
<dbReference type="InterPro" id="IPR007627">
    <property type="entry name" value="RNA_pol_sigma70_r2"/>
</dbReference>
<reference evidence="9 10" key="1">
    <citation type="submission" date="2019-11" db="EMBL/GenBank/DDBJ databases">
        <authorList>
            <person name="Li X."/>
        </authorList>
    </citation>
    <scope>NUCLEOTIDE SEQUENCE [LARGE SCALE GENOMIC DNA]</scope>
    <source>
        <strain evidence="9 10">L9</strain>
    </source>
</reference>
<keyword evidence="3 6" id="KW-0731">Sigma factor</keyword>
<dbReference type="GO" id="GO:0016987">
    <property type="term" value="F:sigma factor activity"/>
    <property type="evidence" value="ECO:0007669"/>
    <property type="project" value="UniProtKB-KW"/>
</dbReference>
<dbReference type="PANTHER" id="PTHR43133">
    <property type="entry name" value="RNA POLYMERASE ECF-TYPE SIGMA FACTO"/>
    <property type="match status" value="1"/>
</dbReference>
<dbReference type="InterPro" id="IPR000838">
    <property type="entry name" value="RNA_pol_sigma70_ECF_CS"/>
</dbReference>
<dbReference type="InterPro" id="IPR039425">
    <property type="entry name" value="RNA_pol_sigma-70-like"/>
</dbReference>
<feature type="domain" description="RNA polymerase sigma-70 region 2" evidence="7">
    <location>
        <begin position="9"/>
        <end position="73"/>
    </location>
</feature>
<evidence type="ECO:0000256" key="3">
    <source>
        <dbReference type="ARBA" id="ARBA00023082"/>
    </source>
</evidence>
<dbReference type="NCBIfam" id="TIGR02937">
    <property type="entry name" value="sigma70-ECF"/>
    <property type="match status" value="1"/>
</dbReference>
<evidence type="ECO:0000259" key="7">
    <source>
        <dbReference type="Pfam" id="PF04542"/>
    </source>
</evidence>
<evidence type="ECO:0000313" key="10">
    <source>
        <dbReference type="Proteomes" id="UP000469125"/>
    </source>
</evidence>
<dbReference type="Gene3D" id="1.10.10.10">
    <property type="entry name" value="Winged helix-like DNA-binding domain superfamily/Winged helix DNA-binding domain"/>
    <property type="match status" value="1"/>
</dbReference>
<evidence type="ECO:0000259" key="8">
    <source>
        <dbReference type="Pfam" id="PF08281"/>
    </source>
</evidence>
<dbReference type="GO" id="GO:0006950">
    <property type="term" value="P:response to stress"/>
    <property type="evidence" value="ECO:0007669"/>
    <property type="project" value="UniProtKB-ARBA"/>
</dbReference>
<dbReference type="GO" id="GO:0003677">
    <property type="term" value="F:DNA binding"/>
    <property type="evidence" value="ECO:0007669"/>
    <property type="project" value="UniProtKB-KW"/>
</dbReference>
<dbReference type="AlphaFoldDB" id="A0A6N8FNG7"/>
<evidence type="ECO:0000256" key="6">
    <source>
        <dbReference type="RuleBase" id="RU000716"/>
    </source>
</evidence>
<keyword evidence="10" id="KW-1185">Reference proteome</keyword>
<keyword evidence="4 6" id="KW-0238">DNA-binding</keyword>
<organism evidence="9 10">
    <name type="scientific">Ornithinibacillus caprae</name>
    <dbReference type="NCBI Taxonomy" id="2678566"/>
    <lineage>
        <taxon>Bacteria</taxon>
        <taxon>Bacillati</taxon>
        <taxon>Bacillota</taxon>
        <taxon>Bacilli</taxon>
        <taxon>Bacillales</taxon>
        <taxon>Bacillaceae</taxon>
        <taxon>Ornithinibacillus</taxon>
    </lineage>
</organism>
<dbReference type="Proteomes" id="UP000469125">
    <property type="component" value="Unassembled WGS sequence"/>
</dbReference>
<dbReference type="GO" id="GO:0006352">
    <property type="term" value="P:DNA-templated transcription initiation"/>
    <property type="evidence" value="ECO:0007669"/>
    <property type="project" value="InterPro"/>
</dbReference>
<dbReference type="Pfam" id="PF08281">
    <property type="entry name" value="Sigma70_r4_2"/>
    <property type="match status" value="1"/>
</dbReference>
<dbReference type="Pfam" id="PF04542">
    <property type="entry name" value="Sigma70_r2"/>
    <property type="match status" value="1"/>
</dbReference>
<comment type="caution">
    <text evidence="9">The sequence shown here is derived from an EMBL/GenBank/DDBJ whole genome shotgun (WGS) entry which is preliminary data.</text>
</comment>
<proteinExistence type="inferred from homology"/>
<dbReference type="PROSITE" id="PS01063">
    <property type="entry name" value="SIGMA70_ECF"/>
    <property type="match status" value="1"/>
</dbReference>
<dbReference type="EMBL" id="WOCA01000013">
    <property type="protein sequence ID" value="MUK89607.1"/>
    <property type="molecule type" value="Genomic_DNA"/>
</dbReference>
<protein>
    <recommendedName>
        <fullName evidence="6">RNA polymerase sigma factor</fullName>
    </recommendedName>
</protein>
<evidence type="ECO:0000256" key="4">
    <source>
        <dbReference type="ARBA" id="ARBA00023125"/>
    </source>
</evidence>
<dbReference type="InterPro" id="IPR013324">
    <property type="entry name" value="RNA_pol_sigma_r3/r4-like"/>
</dbReference>
<keyword evidence="2 6" id="KW-0805">Transcription regulation</keyword>
<gene>
    <name evidence="9" type="ORF">GMD78_14660</name>
</gene>
<comment type="similarity">
    <text evidence="1 6">Belongs to the sigma-70 factor family. ECF subfamily.</text>
</comment>
<dbReference type="SUPFAM" id="SSF88659">
    <property type="entry name" value="Sigma3 and sigma4 domains of RNA polymerase sigma factors"/>
    <property type="match status" value="1"/>
</dbReference>
<dbReference type="InterPro" id="IPR013249">
    <property type="entry name" value="RNA_pol_sigma70_r4_t2"/>
</dbReference>
<sequence length="169" mass="20038">MQQQINDWYHSYSNDIYKYIFLMIGDHDQSLDIVQDTFLRAYNRYNSFQGGNPKSWLFRIARNLTIDYIRKKKPIAYFLDSPLSITAADETPEQLMVLNETEQELYIALSNIKRTYRDVIILRKIKEFSIAETAVVLNWTENKVKVNLFRGMKALKKELQKEGYVHESI</sequence>
<feature type="domain" description="RNA polymerase sigma factor 70 region 4 type 2" evidence="8">
    <location>
        <begin position="107"/>
        <end position="155"/>
    </location>
</feature>
<dbReference type="InterPro" id="IPR013325">
    <property type="entry name" value="RNA_pol_sigma_r2"/>
</dbReference>
<evidence type="ECO:0000256" key="5">
    <source>
        <dbReference type="ARBA" id="ARBA00023163"/>
    </source>
</evidence>
<dbReference type="PANTHER" id="PTHR43133:SF60">
    <property type="entry name" value="RNA POLYMERASE SIGMA FACTOR SIGV"/>
    <property type="match status" value="1"/>
</dbReference>
<evidence type="ECO:0000256" key="1">
    <source>
        <dbReference type="ARBA" id="ARBA00010641"/>
    </source>
</evidence>